<evidence type="ECO:0000256" key="4">
    <source>
        <dbReference type="ARBA" id="ARBA00022840"/>
    </source>
</evidence>
<dbReference type="Pfam" id="PF00271">
    <property type="entry name" value="Helicase_C"/>
    <property type="match status" value="1"/>
</dbReference>
<dbReference type="PANTHER" id="PTHR12131:SF1">
    <property type="entry name" value="ATP-DEPENDENT RNA HELICASE SUPV3L1, MITOCHONDRIAL-RELATED"/>
    <property type="match status" value="1"/>
</dbReference>
<keyword evidence="5" id="KW-0175">Coiled coil</keyword>
<dbReference type="SUPFAM" id="SSF52540">
    <property type="entry name" value="P-loop containing nucleoside triphosphate hydrolases"/>
    <property type="match status" value="1"/>
</dbReference>
<reference evidence="8 9" key="1">
    <citation type="submission" date="2021-10" db="EMBL/GenBank/DDBJ databases">
        <authorList>
            <person name="Criscuolo A."/>
        </authorList>
    </citation>
    <scope>NUCLEOTIDE SEQUENCE [LARGE SCALE GENOMIC DNA]</scope>
    <source>
        <strain evidence="9">CIP 111883</strain>
    </source>
</reference>
<gene>
    <name evidence="8" type="primary">deaD</name>
    <name evidence="8" type="ORF">BACCIP111883_02390</name>
</gene>
<evidence type="ECO:0000256" key="5">
    <source>
        <dbReference type="SAM" id="Coils"/>
    </source>
</evidence>
<dbReference type="PROSITE" id="PS51194">
    <property type="entry name" value="HELICASE_CTER"/>
    <property type="match status" value="1"/>
</dbReference>
<evidence type="ECO:0000256" key="3">
    <source>
        <dbReference type="ARBA" id="ARBA00022806"/>
    </source>
</evidence>
<proteinExistence type="predicted"/>
<dbReference type="InterPro" id="IPR050699">
    <property type="entry name" value="RNA-DNA_Helicase"/>
</dbReference>
<evidence type="ECO:0000259" key="6">
    <source>
        <dbReference type="PROSITE" id="PS51192"/>
    </source>
</evidence>
<feature type="coiled-coil region" evidence="5">
    <location>
        <begin position="329"/>
        <end position="359"/>
    </location>
</feature>
<dbReference type="Gene3D" id="3.40.50.300">
    <property type="entry name" value="P-loop containing nucleotide triphosphate hydrolases"/>
    <property type="match status" value="2"/>
</dbReference>
<keyword evidence="1" id="KW-0547">Nucleotide-binding</keyword>
<dbReference type="GO" id="GO:0016787">
    <property type="term" value="F:hydrolase activity"/>
    <property type="evidence" value="ECO:0007669"/>
    <property type="project" value="UniProtKB-KW"/>
</dbReference>
<dbReference type="SMART" id="SM00490">
    <property type="entry name" value="HELICc"/>
    <property type="match status" value="1"/>
</dbReference>
<keyword evidence="9" id="KW-1185">Reference proteome</keyword>
<protein>
    <submittedName>
        <fullName evidence="8">ATP-dependent RNA helicase DeaD</fullName>
        <ecNumber evidence="8">3.6.4.13</ecNumber>
    </submittedName>
</protein>
<dbReference type="InterPro" id="IPR027417">
    <property type="entry name" value="P-loop_NTPase"/>
</dbReference>
<dbReference type="CDD" id="cd18805">
    <property type="entry name" value="SF2_C_suv3"/>
    <property type="match status" value="1"/>
</dbReference>
<dbReference type="PANTHER" id="PTHR12131">
    <property type="entry name" value="ATP-DEPENDENT RNA AND DNA HELICASE"/>
    <property type="match status" value="1"/>
</dbReference>
<accession>A0ABN8AC38</accession>
<comment type="caution">
    <text evidence="8">The sequence shown here is derived from an EMBL/GenBank/DDBJ whole genome shotgun (WGS) entry which is preliminary data.</text>
</comment>
<evidence type="ECO:0000256" key="1">
    <source>
        <dbReference type="ARBA" id="ARBA00022741"/>
    </source>
</evidence>
<organism evidence="8 9">
    <name type="scientific">Sutcliffiella rhizosphaerae</name>
    <dbReference type="NCBI Taxonomy" id="2880967"/>
    <lineage>
        <taxon>Bacteria</taxon>
        <taxon>Bacillati</taxon>
        <taxon>Bacillota</taxon>
        <taxon>Bacilli</taxon>
        <taxon>Bacillales</taxon>
        <taxon>Bacillaceae</taxon>
        <taxon>Sutcliffiella</taxon>
    </lineage>
</organism>
<dbReference type="RefSeq" id="WP_230501503.1">
    <property type="nucleotide sequence ID" value="NZ_CAKJTJ010000012.1"/>
</dbReference>
<dbReference type="EC" id="3.6.4.13" evidence="8"/>
<evidence type="ECO:0000313" key="8">
    <source>
        <dbReference type="EMBL" id="CAG9621617.1"/>
    </source>
</evidence>
<keyword evidence="4" id="KW-0067">ATP-binding</keyword>
<dbReference type="InterPro" id="IPR055206">
    <property type="entry name" value="DEXQc_SUV3"/>
</dbReference>
<evidence type="ECO:0000256" key="2">
    <source>
        <dbReference type="ARBA" id="ARBA00022801"/>
    </source>
</evidence>
<dbReference type="EMBL" id="CAKJTJ010000012">
    <property type="protein sequence ID" value="CAG9621617.1"/>
    <property type="molecule type" value="Genomic_DNA"/>
</dbReference>
<dbReference type="PROSITE" id="PS51192">
    <property type="entry name" value="HELICASE_ATP_BIND_1"/>
    <property type="match status" value="1"/>
</dbReference>
<keyword evidence="2 8" id="KW-0378">Hydrolase</keyword>
<dbReference type="SMART" id="SM00487">
    <property type="entry name" value="DEXDc"/>
    <property type="match status" value="1"/>
</dbReference>
<keyword evidence="3 8" id="KW-0347">Helicase</keyword>
<feature type="domain" description="Helicase ATP-binding" evidence="6">
    <location>
        <begin position="367"/>
        <end position="549"/>
    </location>
</feature>
<name>A0ABN8AC38_9BACI</name>
<dbReference type="GO" id="GO:0003724">
    <property type="term" value="F:RNA helicase activity"/>
    <property type="evidence" value="ECO:0007669"/>
    <property type="project" value="UniProtKB-EC"/>
</dbReference>
<dbReference type="InterPro" id="IPR001650">
    <property type="entry name" value="Helicase_C-like"/>
</dbReference>
<dbReference type="Gene3D" id="1.20.272.40">
    <property type="match status" value="1"/>
</dbReference>
<sequence>MNKFNLIYEMAQDRTKYKVEEDIQNFMESKNDISTPEQYVKERSHYLDQIWINVWLNKVTNDVSRKEKKQILSELDYDTEGMDKKIINQLFRNEMRNYQPFDTLNWLLSSELLKQGNWQSKFDQVKKAQIKRQEEEELKLLLENSKEVIFSAAQNIVEMKRNEYFLYVRHFVAKKLNGNFNSNKKYEEIYTNRGRDVIREVGKLQYSDYLTLKDFFSEYTGAVHQIVDYDGDFIEYETYFTYYEKNVTDFLFGFFPSLIKEEIKVHIIGQFELATHEELSDSILRKMLANSFHLLVHEYMEKLQDDFIIDLIQLADTTFDLPLHQKQLLADIQDREYKLKEREEELRRQQEKEQRMMDDIFGKEYIPSTVQNVKYVMHVGETNTGKTFHALKRMKAAKSGLYLAPLRLLALEVYDQLNAEGVRCTLKTGEEEKVTEGASHVASTVEMFHEREYYDILVIDEAQMIADKDRGFSWYKAITKANSTEVHIIGSFNMKEMILQLLGDANVEVIEYTRDTPLKVETKTFVLSDTQKGDALVCFSRKRVLETASILQNNGHSVSMIYGSMPPETRKKQIKRFLDRETTVIVATDAIGMGLNLPIRRIVFLQNDKFDGTRRRRLTSQEVKQIAGRAGRKGIYNVGRVSFTSDIKEMERLLTKKDKLVHTFAIAPTSAILNRFEKYFNKLSIFFELWDKFKSPIGTEKATLTEEQLLYEEIEDSMIEARLSIQYLYSFLHMPFSKNEQLLIDQWKNTMEAIVSKQPLPEPYMSKNSLETTELSYKSIGLYLLFLYRLDRRTEASYWEKVRESFSDEVHEKLNEDVISLKKTCKKCRKKLDPSFSYEVCDACHYTQLRKQGRNNKSN</sequence>
<feature type="domain" description="Helicase C-terminal" evidence="7">
    <location>
        <begin position="512"/>
        <end position="672"/>
    </location>
</feature>
<evidence type="ECO:0000259" key="7">
    <source>
        <dbReference type="PROSITE" id="PS51194"/>
    </source>
</evidence>
<dbReference type="Proteomes" id="UP000789833">
    <property type="component" value="Unassembled WGS sequence"/>
</dbReference>
<dbReference type="InterPro" id="IPR014001">
    <property type="entry name" value="Helicase_ATP-bd"/>
</dbReference>
<evidence type="ECO:0000313" key="9">
    <source>
        <dbReference type="Proteomes" id="UP000789833"/>
    </source>
</evidence>
<dbReference type="Pfam" id="PF22527">
    <property type="entry name" value="DEXQc_Suv3"/>
    <property type="match status" value="1"/>
</dbReference>